<dbReference type="InterPro" id="IPR036388">
    <property type="entry name" value="WH-like_DNA-bd_sf"/>
</dbReference>
<organism evidence="4 5">
    <name type="scientific">Nematostella vectensis</name>
    <name type="common">Starlet sea anemone</name>
    <dbReference type="NCBI Taxonomy" id="45351"/>
    <lineage>
        <taxon>Eukaryota</taxon>
        <taxon>Metazoa</taxon>
        <taxon>Cnidaria</taxon>
        <taxon>Anthozoa</taxon>
        <taxon>Hexacorallia</taxon>
        <taxon>Actiniaria</taxon>
        <taxon>Edwardsiidae</taxon>
        <taxon>Nematostella</taxon>
    </lineage>
</organism>
<dbReference type="PhylomeDB" id="A7S491"/>
<dbReference type="PANTHER" id="PTHR12619:SF21">
    <property type="entry name" value="RFX-TYPE WINGED-HELIX DOMAIN-CONTAINING PROTEIN"/>
    <property type="match status" value="1"/>
</dbReference>
<dbReference type="Pfam" id="PF02257">
    <property type="entry name" value="RFX_DNA_binding"/>
    <property type="match status" value="1"/>
</dbReference>
<feature type="non-terminal residue" evidence="4">
    <location>
        <position position="1"/>
    </location>
</feature>
<sequence>EDVQQLSDTEKLLLYLRLPGESCSETKDEFEQNQGLPISTTRAEQTQAFHWIRCHLEECDNSSTLPKHEVYDEYKAYCESMSASRTLSAPDFGKIIKCVFPRVKARRLGTRGNSKYCYSGIQRKKNVKPPTLPSLQIPANGGQGNGMNGGDKIEEDQTLSAACLLVCEWANKLLGRVFTTLIELARFLVGGSYVSSKSMAAFVVMSSTENQPQTNQLTL</sequence>
<feature type="region of interest" description="Disordered" evidence="2">
    <location>
        <begin position="129"/>
        <end position="149"/>
    </location>
</feature>
<accession>A7S491</accession>
<evidence type="ECO:0000256" key="2">
    <source>
        <dbReference type="SAM" id="MobiDB-lite"/>
    </source>
</evidence>
<dbReference type="Proteomes" id="UP000001593">
    <property type="component" value="Unassembled WGS sequence"/>
</dbReference>
<name>A7S491_NEMVE</name>
<feature type="non-terminal residue" evidence="4">
    <location>
        <position position="219"/>
    </location>
</feature>
<dbReference type="Gene3D" id="6.10.140.1290">
    <property type="match status" value="1"/>
</dbReference>
<dbReference type="HOGENOM" id="CLU_054402_1_0_1"/>
<keyword evidence="5" id="KW-1185">Reference proteome</keyword>
<dbReference type="InParanoid" id="A7S491"/>
<dbReference type="SUPFAM" id="SSF46785">
    <property type="entry name" value="Winged helix' DNA-binding domain"/>
    <property type="match status" value="1"/>
</dbReference>
<evidence type="ECO:0000256" key="1">
    <source>
        <dbReference type="ARBA" id="ARBA00023125"/>
    </source>
</evidence>
<dbReference type="InterPro" id="IPR036390">
    <property type="entry name" value="WH_DNA-bd_sf"/>
</dbReference>
<dbReference type="InterPro" id="IPR003150">
    <property type="entry name" value="DNA-bd_RFX"/>
</dbReference>
<evidence type="ECO:0000259" key="3">
    <source>
        <dbReference type="PROSITE" id="PS51526"/>
    </source>
</evidence>
<evidence type="ECO:0000313" key="5">
    <source>
        <dbReference type="Proteomes" id="UP000001593"/>
    </source>
</evidence>
<feature type="domain" description="RFX-type winged-helix" evidence="3">
    <location>
        <begin position="48"/>
        <end position="125"/>
    </location>
</feature>
<keyword evidence="1" id="KW-0238">DNA-binding</keyword>
<dbReference type="OMA" id="SKYYCYG"/>
<dbReference type="GO" id="GO:0003700">
    <property type="term" value="F:DNA-binding transcription factor activity"/>
    <property type="evidence" value="ECO:0007669"/>
    <property type="project" value="InterPro"/>
</dbReference>
<dbReference type="GO" id="GO:0003677">
    <property type="term" value="F:DNA binding"/>
    <property type="evidence" value="ECO:0007669"/>
    <property type="project" value="UniProtKB-KW"/>
</dbReference>
<gene>
    <name evidence="4" type="ORF">NEMVEDRAFT_v1g25228</name>
</gene>
<proteinExistence type="predicted"/>
<protein>
    <recommendedName>
        <fullName evidence="3">RFX-type winged-helix domain-containing protein</fullName>
    </recommendedName>
</protein>
<dbReference type="InterPro" id="IPR039779">
    <property type="entry name" value="RFX-like"/>
</dbReference>
<dbReference type="FunFam" id="1.10.10.10:FF:000422">
    <property type="entry name" value="DNA-binding protein RFX7"/>
    <property type="match status" value="1"/>
</dbReference>
<dbReference type="PANTHER" id="PTHR12619">
    <property type="entry name" value="RFX TRANSCRIPTION FACTOR FAMILY"/>
    <property type="match status" value="1"/>
</dbReference>
<dbReference type="EMBL" id="DS469577">
    <property type="protein sequence ID" value="EDO41435.1"/>
    <property type="molecule type" value="Genomic_DNA"/>
</dbReference>
<dbReference type="STRING" id="45351.A7S491"/>
<dbReference type="eggNOG" id="KOG3712">
    <property type="taxonomic scope" value="Eukaryota"/>
</dbReference>
<dbReference type="PROSITE" id="PS51526">
    <property type="entry name" value="RFX_DBD"/>
    <property type="match status" value="1"/>
</dbReference>
<reference evidence="4 5" key="1">
    <citation type="journal article" date="2007" name="Science">
        <title>Sea anemone genome reveals ancestral eumetazoan gene repertoire and genomic organization.</title>
        <authorList>
            <person name="Putnam N.H."/>
            <person name="Srivastava M."/>
            <person name="Hellsten U."/>
            <person name="Dirks B."/>
            <person name="Chapman J."/>
            <person name="Salamov A."/>
            <person name="Terry A."/>
            <person name="Shapiro H."/>
            <person name="Lindquist E."/>
            <person name="Kapitonov V.V."/>
            <person name="Jurka J."/>
            <person name="Genikhovich G."/>
            <person name="Grigoriev I.V."/>
            <person name="Lucas S.M."/>
            <person name="Steele R.E."/>
            <person name="Finnerty J.R."/>
            <person name="Technau U."/>
            <person name="Martindale M.Q."/>
            <person name="Rokhsar D.S."/>
        </authorList>
    </citation>
    <scope>NUCLEOTIDE SEQUENCE [LARGE SCALE GENOMIC DNA]</scope>
    <source>
        <strain evidence="5">CH2 X CH6</strain>
    </source>
</reference>
<dbReference type="AlphaFoldDB" id="A7S491"/>
<evidence type="ECO:0000313" key="4">
    <source>
        <dbReference type="EMBL" id="EDO41435.1"/>
    </source>
</evidence>
<dbReference type="Gene3D" id="1.10.10.10">
    <property type="entry name" value="Winged helix-like DNA-binding domain superfamily/Winged helix DNA-binding domain"/>
    <property type="match status" value="1"/>
</dbReference>